<protein>
    <submittedName>
        <fullName evidence="2">Stage V sporulation protein AB</fullName>
    </submittedName>
</protein>
<dbReference type="Pfam" id="PF13782">
    <property type="entry name" value="SpoVAB"/>
    <property type="match status" value="1"/>
</dbReference>
<keyword evidence="1" id="KW-1133">Transmembrane helix</keyword>
<evidence type="ECO:0000313" key="3">
    <source>
        <dbReference type="Proteomes" id="UP000779508"/>
    </source>
</evidence>
<dbReference type="EMBL" id="JAHLQK010000006">
    <property type="protein sequence ID" value="MBU5677654.1"/>
    <property type="molecule type" value="Genomic_DNA"/>
</dbReference>
<feature type="transmembrane region" description="Helical" evidence="1">
    <location>
        <begin position="49"/>
        <end position="70"/>
    </location>
</feature>
<feature type="transmembrane region" description="Helical" evidence="1">
    <location>
        <begin position="6"/>
        <end position="28"/>
    </location>
</feature>
<keyword evidence="1" id="KW-0812">Transmembrane</keyword>
<gene>
    <name evidence="2" type="ORF">KQI88_14630</name>
</gene>
<reference evidence="2 3" key="1">
    <citation type="submission" date="2021-06" db="EMBL/GenBank/DDBJ databases">
        <authorList>
            <person name="Sun Q."/>
            <person name="Li D."/>
        </authorList>
    </citation>
    <scope>NUCLEOTIDE SEQUENCE [LARGE SCALE GENOMIC DNA]</scope>
    <source>
        <strain evidence="2 3">MSJ-5</strain>
    </source>
</reference>
<keyword evidence="1" id="KW-0472">Membrane</keyword>
<dbReference type="InterPro" id="IPR020144">
    <property type="entry name" value="SpoVAB"/>
</dbReference>
<dbReference type="RefSeq" id="WP_216418574.1">
    <property type="nucleotide sequence ID" value="NZ_JAHLQK010000006.1"/>
</dbReference>
<dbReference type="Proteomes" id="UP000779508">
    <property type="component" value="Unassembled WGS sequence"/>
</dbReference>
<feature type="transmembrane region" description="Helical" evidence="1">
    <location>
        <begin position="112"/>
        <end position="135"/>
    </location>
</feature>
<comment type="caution">
    <text evidence="2">The sequence shown here is derived from an EMBL/GenBank/DDBJ whole genome shotgun (WGS) entry which is preliminary data.</text>
</comment>
<accession>A0ABS6G5J4</accession>
<proteinExistence type="predicted"/>
<organism evidence="2 3">
    <name type="scientific">Alkaliphilus flagellatus</name>
    <dbReference type="NCBI Taxonomy" id="2841507"/>
    <lineage>
        <taxon>Bacteria</taxon>
        <taxon>Bacillati</taxon>
        <taxon>Bacillota</taxon>
        <taxon>Clostridia</taxon>
        <taxon>Peptostreptococcales</taxon>
        <taxon>Natronincolaceae</taxon>
        <taxon>Alkaliphilus</taxon>
    </lineage>
</organism>
<sequence>MKYTIVPLLGFSNGIIVGSGIVALLSLLDIIPRLAQLTKTYNNIKLYESVIVGAAVLASITSLTGVGINLGKFTVIIVGFSMGIFIGLLASALAEVLNVMPVLIRRFRLDGYIIYIVYSLILGKVLGSLLNWTLYFKFK</sequence>
<evidence type="ECO:0000313" key="2">
    <source>
        <dbReference type="EMBL" id="MBU5677654.1"/>
    </source>
</evidence>
<name>A0ABS6G5J4_9FIRM</name>
<keyword evidence="3" id="KW-1185">Reference proteome</keyword>
<evidence type="ECO:0000256" key="1">
    <source>
        <dbReference type="SAM" id="Phobius"/>
    </source>
</evidence>
<feature type="transmembrane region" description="Helical" evidence="1">
    <location>
        <begin position="76"/>
        <end position="100"/>
    </location>
</feature>